<dbReference type="OMA" id="MLEATCK"/>
<dbReference type="Gramene" id="PGSC0003DMT400093149">
    <property type="protein sequence ID" value="PGSC0003DMT400093149"/>
    <property type="gene ID" value="PGSC0003DMG400042720"/>
</dbReference>
<evidence type="ECO:0000313" key="2">
    <source>
        <dbReference type="EnsemblPlants" id="PGSC0003DMT400093149"/>
    </source>
</evidence>
<dbReference type="InParanoid" id="M1DRC5"/>
<sequence>MAEELDQKRKIASLRREKDYLLMKVGMLEATCKFTLEAKKLEIWFLKQKLDEVDSSVKFKRGVFRALERENIDLKVKLEEKNQLKNKLVKELQAEVSELENMLKIHDDEIAQSLIDENKQVSG</sequence>
<keyword evidence="1" id="KW-0175">Coiled coil</keyword>
<dbReference type="EnsemblPlants" id="PGSC0003DMT400093149">
    <property type="protein sequence ID" value="PGSC0003DMT400093149"/>
    <property type="gene ID" value="PGSC0003DMG400042720"/>
</dbReference>
<reference evidence="2" key="2">
    <citation type="submission" date="2015-06" db="UniProtKB">
        <authorList>
            <consortium name="EnsemblPlants"/>
        </authorList>
    </citation>
    <scope>IDENTIFICATION</scope>
    <source>
        <strain evidence="2">DM1-3 516 R44</strain>
    </source>
</reference>
<name>M1DRC5_SOLTU</name>
<protein>
    <submittedName>
        <fullName evidence="2">Uncharacterized protein</fullName>
    </submittedName>
</protein>
<feature type="coiled-coil region" evidence="1">
    <location>
        <begin position="64"/>
        <end position="109"/>
    </location>
</feature>
<dbReference type="HOGENOM" id="CLU_148326_0_0_1"/>
<dbReference type="PaxDb" id="4113-PGSC0003DMT400093149"/>
<evidence type="ECO:0000256" key="1">
    <source>
        <dbReference type="SAM" id="Coils"/>
    </source>
</evidence>
<dbReference type="AlphaFoldDB" id="M1DRC5"/>
<accession>M1DRC5</accession>
<keyword evidence="3" id="KW-1185">Reference proteome</keyword>
<organism evidence="2 3">
    <name type="scientific">Solanum tuberosum</name>
    <name type="common">Potato</name>
    <dbReference type="NCBI Taxonomy" id="4113"/>
    <lineage>
        <taxon>Eukaryota</taxon>
        <taxon>Viridiplantae</taxon>
        <taxon>Streptophyta</taxon>
        <taxon>Embryophyta</taxon>
        <taxon>Tracheophyta</taxon>
        <taxon>Spermatophyta</taxon>
        <taxon>Magnoliopsida</taxon>
        <taxon>eudicotyledons</taxon>
        <taxon>Gunneridae</taxon>
        <taxon>Pentapetalae</taxon>
        <taxon>asterids</taxon>
        <taxon>lamiids</taxon>
        <taxon>Solanales</taxon>
        <taxon>Solanaceae</taxon>
        <taxon>Solanoideae</taxon>
        <taxon>Solaneae</taxon>
        <taxon>Solanum</taxon>
    </lineage>
</organism>
<proteinExistence type="predicted"/>
<reference evidence="3" key="1">
    <citation type="journal article" date="2011" name="Nature">
        <title>Genome sequence and analysis of the tuber crop potato.</title>
        <authorList>
            <consortium name="The Potato Genome Sequencing Consortium"/>
        </authorList>
    </citation>
    <scope>NUCLEOTIDE SEQUENCE [LARGE SCALE GENOMIC DNA]</scope>
    <source>
        <strain evidence="3">cv. DM1-3 516 R44</strain>
    </source>
</reference>
<evidence type="ECO:0000313" key="3">
    <source>
        <dbReference type="Proteomes" id="UP000011115"/>
    </source>
</evidence>
<dbReference type="Proteomes" id="UP000011115">
    <property type="component" value="Unassembled WGS sequence"/>
</dbReference>